<dbReference type="EMBL" id="FXTO01000043">
    <property type="protein sequence ID" value="SMO98374.1"/>
    <property type="molecule type" value="Genomic_DNA"/>
</dbReference>
<keyword evidence="3" id="KW-1185">Reference proteome</keyword>
<dbReference type="Proteomes" id="UP000316030">
    <property type="component" value="Unassembled WGS sequence"/>
</dbReference>
<gene>
    <name evidence="2" type="ORF">SAMN06265173_14318</name>
</gene>
<reference evidence="2 3" key="1">
    <citation type="submission" date="2017-05" db="EMBL/GenBank/DDBJ databases">
        <authorList>
            <person name="Varghese N."/>
            <person name="Submissions S."/>
        </authorList>
    </citation>
    <scope>NUCLEOTIDE SEQUENCE [LARGE SCALE GENOMIC DNA]</scope>
    <source>
        <strain evidence="2 3">DSM 29506</strain>
    </source>
</reference>
<feature type="region of interest" description="Disordered" evidence="1">
    <location>
        <begin position="108"/>
        <end position="127"/>
    </location>
</feature>
<keyword evidence="2" id="KW-0830">Ubiquinone</keyword>
<dbReference type="GO" id="GO:0006979">
    <property type="term" value="P:response to oxidative stress"/>
    <property type="evidence" value="ECO:0007669"/>
    <property type="project" value="TreeGrafter"/>
</dbReference>
<dbReference type="NCBIfam" id="NF006040">
    <property type="entry name" value="PRK08183.1"/>
    <property type="match status" value="1"/>
</dbReference>
<dbReference type="OrthoDB" id="9795340at2"/>
<dbReference type="PANTHER" id="PTHR12910">
    <property type="entry name" value="NADH-UBIQUINONE OXIDOREDUCTASE SUBUNIT B17.2"/>
    <property type="match status" value="1"/>
</dbReference>
<dbReference type="Pfam" id="PF05071">
    <property type="entry name" value="NDUFA12"/>
    <property type="match status" value="1"/>
</dbReference>
<organism evidence="2 3">
    <name type="scientific">Thalassovita litoralis</name>
    <dbReference type="NCBI Taxonomy" id="1010611"/>
    <lineage>
        <taxon>Bacteria</taxon>
        <taxon>Pseudomonadati</taxon>
        <taxon>Pseudomonadota</taxon>
        <taxon>Alphaproteobacteria</taxon>
        <taxon>Rhodobacterales</taxon>
        <taxon>Roseobacteraceae</taxon>
        <taxon>Thalassovita</taxon>
    </lineage>
</organism>
<sequence>MGILNTLLRAVTWWNGATLNTRLYTMRKGVKVGEDEQGNVFYRSVDGKRRWVIFNGEIEASRVSPDWHGWLHHTFKDAPSDKPLAHKAWEKPHQENLTGSALAYAPAGSIRRARPEERADYEAWSPE</sequence>
<dbReference type="AlphaFoldDB" id="A0A521FQN4"/>
<dbReference type="PANTHER" id="PTHR12910:SF2">
    <property type="entry name" value="NADH DEHYDROGENASE [UBIQUINONE] 1 ALPHA SUBCOMPLEX SUBUNIT 12"/>
    <property type="match status" value="1"/>
</dbReference>
<dbReference type="RefSeq" id="WP_142494880.1">
    <property type="nucleotide sequence ID" value="NZ_FXTO01000043.1"/>
</dbReference>
<evidence type="ECO:0000256" key="1">
    <source>
        <dbReference type="SAM" id="MobiDB-lite"/>
    </source>
</evidence>
<name>A0A521FQN4_9RHOB</name>
<evidence type="ECO:0000313" key="3">
    <source>
        <dbReference type="Proteomes" id="UP000316030"/>
    </source>
</evidence>
<evidence type="ECO:0000313" key="2">
    <source>
        <dbReference type="EMBL" id="SMO98374.1"/>
    </source>
</evidence>
<proteinExistence type="predicted"/>
<accession>A0A521FQN4</accession>
<dbReference type="GO" id="GO:0045271">
    <property type="term" value="C:respiratory chain complex I"/>
    <property type="evidence" value="ECO:0007669"/>
    <property type="project" value="InterPro"/>
</dbReference>
<dbReference type="InterPro" id="IPR007763">
    <property type="entry name" value="NDUFA12"/>
</dbReference>
<protein>
    <submittedName>
        <fullName evidence="2">NADH:ubiquinone oxidoreductase subunit</fullName>
    </submittedName>
</protein>